<dbReference type="PANTHER" id="PTHR33266">
    <property type="entry name" value="CHROMOSOME 15, WHOLE GENOME SHOTGUN SEQUENCE"/>
    <property type="match status" value="1"/>
</dbReference>
<evidence type="ECO:0000313" key="3">
    <source>
        <dbReference type="Proteomes" id="UP000008783"/>
    </source>
</evidence>
<evidence type="ECO:0000256" key="1">
    <source>
        <dbReference type="SAM" id="SignalP"/>
    </source>
</evidence>
<feature type="signal peptide" evidence="1">
    <location>
        <begin position="1"/>
        <end position="24"/>
    </location>
</feature>
<protein>
    <submittedName>
        <fullName evidence="2">Uncharacterized protein</fullName>
    </submittedName>
</protein>
<name>E3KMN2_PUCGT</name>
<dbReference type="HOGENOM" id="CLU_008138_2_0_1"/>
<dbReference type="STRING" id="418459.E3KMN2"/>
<reference key="1">
    <citation type="submission" date="2007-01" db="EMBL/GenBank/DDBJ databases">
        <title>The Genome Sequence of Puccinia graminis f. sp. tritici Strain CRL 75-36-700-3.</title>
        <authorList>
            <consortium name="The Broad Institute Genome Sequencing Platform"/>
            <person name="Birren B."/>
            <person name="Lander E."/>
            <person name="Galagan J."/>
            <person name="Nusbaum C."/>
            <person name="Devon K."/>
            <person name="Cuomo C."/>
            <person name="Jaffe D."/>
            <person name="Butler J."/>
            <person name="Alvarez P."/>
            <person name="Gnerre S."/>
            <person name="Grabherr M."/>
            <person name="Mauceli E."/>
            <person name="Brockman W."/>
            <person name="Young S."/>
            <person name="LaButti K."/>
            <person name="Sykes S."/>
            <person name="DeCaprio D."/>
            <person name="Crawford M."/>
            <person name="Koehrsen M."/>
            <person name="Engels R."/>
            <person name="Montgomery P."/>
            <person name="Pearson M."/>
            <person name="Howarth C."/>
            <person name="Larson L."/>
            <person name="White J."/>
            <person name="Zeng Q."/>
            <person name="Kodira C."/>
            <person name="Yandava C."/>
            <person name="Alvarado L."/>
            <person name="O'Leary S."/>
            <person name="Szabo L."/>
            <person name="Dean R."/>
            <person name="Schein J."/>
        </authorList>
    </citation>
    <scope>NUCLEOTIDE SEQUENCE</scope>
    <source>
        <strain>CRL 75-36-700-3</strain>
    </source>
</reference>
<dbReference type="VEuPathDB" id="FungiDB:PGTG_11913"/>
<evidence type="ECO:0000313" key="2">
    <source>
        <dbReference type="EMBL" id="EFP85557.2"/>
    </source>
</evidence>
<keyword evidence="1" id="KW-0732">Signal</keyword>
<proteinExistence type="predicted"/>
<dbReference type="KEGG" id="pgr:PGTG_11913"/>
<dbReference type="Proteomes" id="UP000008783">
    <property type="component" value="Unassembled WGS sequence"/>
</dbReference>
<accession>E3KMN2</accession>
<dbReference type="PANTHER" id="PTHR33266:SF1">
    <property type="entry name" value="F-BOX DOMAIN-CONTAINING PROTEIN"/>
    <property type="match status" value="1"/>
</dbReference>
<dbReference type="InParanoid" id="E3KMN2"/>
<dbReference type="GeneID" id="10544117"/>
<dbReference type="EMBL" id="DS178295">
    <property type="protein sequence ID" value="EFP85557.2"/>
    <property type="molecule type" value="Genomic_DNA"/>
</dbReference>
<dbReference type="OrthoDB" id="107110at2759"/>
<gene>
    <name evidence="2" type="ORF">PGTG_11913</name>
</gene>
<feature type="chain" id="PRO_5003173536" evidence="1">
    <location>
        <begin position="25"/>
        <end position="876"/>
    </location>
</feature>
<keyword evidence="3" id="KW-1185">Reference proteome</keyword>
<reference evidence="3" key="2">
    <citation type="journal article" date="2011" name="Proc. Natl. Acad. Sci. U.S.A.">
        <title>Obligate biotrophy features unraveled by the genomic analysis of rust fungi.</title>
        <authorList>
            <person name="Duplessis S."/>
            <person name="Cuomo C.A."/>
            <person name="Lin Y.-C."/>
            <person name="Aerts A."/>
            <person name="Tisserant E."/>
            <person name="Veneault-Fourrey C."/>
            <person name="Joly D.L."/>
            <person name="Hacquard S."/>
            <person name="Amselem J."/>
            <person name="Cantarel B.L."/>
            <person name="Chiu R."/>
            <person name="Coutinho P.M."/>
            <person name="Feau N."/>
            <person name="Field M."/>
            <person name="Frey P."/>
            <person name="Gelhaye E."/>
            <person name="Goldberg J."/>
            <person name="Grabherr M.G."/>
            <person name="Kodira C.D."/>
            <person name="Kohler A."/>
            <person name="Kuees U."/>
            <person name="Lindquist E.A."/>
            <person name="Lucas S.M."/>
            <person name="Mago R."/>
            <person name="Mauceli E."/>
            <person name="Morin E."/>
            <person name="Murat C."/>
            <person name="Pangilinan J.L."/>
            <person name="Park R."/>
            <person name="Pearson M."/>
            <person name="Quesneville H."/>
            <person name="Rouhier N."/>
            <person name="Sakthikumar S."/>
            <person name="Salamov A.A."/>
            <person name="Schmutz J."/>
            <person name="Selles B."/>
            <person name="Shapiro H."/>
            <person name="Tanguay P."/>
            <person name="Tuskan G.A."/>
            <person name="Henrissat B."/>
            <person name="Van de Peer Y."/>
            <person name="Rouze P."/>
            <person name="Ellis J.G."/>
            <person name="Dodds P.N."/>
            <person name="Schein J.E."/>
            <person name="Zhong S."/>
            <person name="Hamelin R.C."/>
            <person name="Grigoriev I.V."/>
            <person name="Szabo L.J."/>
            <person name="Martin F."/>
        </authorList>
    </citation>
    <scope>NUCLEOTIDE SEQUENCE [LARGE SCALE GENOMIC DNA]</scope>
    <source>
        <strain evidence="3">CRL 75-36-700-3 / race SCCL</strain>
    </source>
</reference>
<organism evidence="2 3">
    <name type="scientific">Puccinia graminis f. sp. tritici (strain CRL 75-36-700-3 / race SCCL)</name>
    <name type="common">Black stem rust fungus</name>
    <dbReference type="NCBI Taxonomy" id="418459"/>
    <lineage>
        <taxon>Eukaryota</taxon>
        <taxon>Fungi</taxon>
        <taxon>Dikarya</taxon>
        <taxon>Basidiomycota</taxon>
        <taxon>Pucciniomycotina</taxon>
        <taxon>Pucciniomycetes</taxon>
        <taxon>Pucciniales</taxon>
        <taxon>Pucciniaceae</taxon>
        <taxon>Puccinia</taxon>
    </lineage>
</organism>
<sequence>MSKSSLHLLRFCLSYFCEIVGVLSSFHISRFQGLTDHTLLKILPIVSMNSSSPERKGVASDEDAETQLCLQYAGLHSNERYPDDQSFLRLLQESSASRVKEYLDELTEAYSRAEDQPTAFRNEIWHAFLLRKPRAWSTMRSIYKLEEDVDLDKEFIELAFFHQYPRWSQQGNVSYREMLDALLEGSVAAGEELLAAIEPESKHTQILKAGYRHPYLRHETILKPILKRLSEATQKWTRGEYLAPYTTLLGPNLVGKTRLLQQLSKNICVIYICLCPHNSTGLPSRSPLADEMVPAAKNFYELELVYTRFLAAVFHVVAEFFSKQPAQISEEKRLKKWFKFNSEYEDEFASRVRERMREVSNAKLDDHATLGTSLKKMHESTCFIQNPHLKVLLAIDEARELAKLETRDFLRESYFLILRQVLSTIPGSLGFFAIFTDIPLAAAEPNRTIFYDPTGRPDPGSIPKELFPPIYDIGTFDSKVPPGRPKTWAELLSPRRLFSYGLPFFRIYVEGAEEKGMTDHMIVRNIGQIATQKLLGFTKAHEPLSEGQVFALMGSTIQPRTTSATKLNSELISNHLAMCLYISPSRDRVISEYPSQFACSMAANHFLATDESRLIDCIDALTSALQPGVISSGNAEELASRIILLRAMHKAMSISEDQIDIPYGCSVRLVDFLCALTGSEEQDLELGDIESQHKKRLLTEARIFWNHFIQITYTPHASDLLEFMYRGMAVQCMPMQPGFDQLFTIYFDSGDPNSVLTKDHISFCGVRVKNEEFSFEREASEWTDEYAEIKINPENPYLSILFSFKTQSTQQQSLPKILNRGSLIFHGLTDIKCLTAGISEALDKLLAVEDDVRGFHKENQMKNFLETASPVVYPRH</sequence>
<dbReference type="RefSeq" id="XP_003329976.2">
    <property type="nucleotide sequence ID" value="XM_003329928.2"/>
</dbReference>
<dbReference type="AlphaFoldDB" id="E3KMN2"/>